<dbReference type="GO" id="GO:0009318">
    <property type="term" value="C:exodeoxyribonuclease VII complex"/>
    <property type="evidence" value="ECO:0007669"/>
    <property type="project" value="InterPro"/>
</dbReference>
<comment type="caution">
    <text evidence="2">The sequence shown here is derived from an EMBL/GenBank/DDBJ whole genome shotgun (WGS) entry which is preliminary data.</text>
</comment>
<dbReference type="PANTHER" id="PTHR30008">
    <property type="entry name" value="EXODEOXYRIBONUCLEASE 7 LARGE SUBUNIT"/>
    <property type="match status" value="1"/>
</dbReference>
<gene>
    <name evidence="2" type="ORF">LCGC14_2717980</name>
</gene>
<organism evidence="2">
    <name type="scientific">marine sediment metagenome</name>
    <dbReference type="NCBI Taxonomy" id="412755"/>
    <lineage>
        <taxon>unclassified sequences</taxon>
        <taxon>metagenomes</taxon>
        <taxon>ecological metagenomes</taxon>
    </lineage>
</organism>
<dbReference type="PANTHER" id="PTHR30008:SF0">
    <property type="entry name" value="EXODEOXYRIBONUCLEASE 7 LARGE SUBUNIT"/>
    <property type="match status" value="1"/>
</dbReference>
<feature type="domain" description="Exonuclease VII large subunit C-terminal" evidence="1">
    <location>
        <begin position="11"/>
        <end position="96"/>
    </location>
</feature>
<evidence type="ECO:0000313" key="2">
    <source>
        <dbReference type="EMBL" id="KKK90937.1"/>
    </source>
</evidence>
<sequence>MLPAGSREMKQPEIAKAIQDLNDYGEIDLMIIGRGGGSFEDLFAFNERIVADAIYDSRIPVISAVGHEIDFTISDFVADERAPTPSAAAELVISRRK</sequence>
<dbReference type="AlphaFoldDB" id="A0A0F8ZAW7"/>
<dbReference type="Pfam" id="PF02601">
    <property type="entry name" value="Exonuc_VII_L"/>
    <property type="match status" value="1"/>
</dbReference>
<reference evidence="2" key="1">
    <citation type="journal article" date="2015" name="Nature">
        <title>Complex archaea that bridge the gap between prokaryotes and eukaryotes.</title>
        <authorList>
            <person name="Spang A."/>
            <person name="Saw J.H."/>
            <person name="Jorgensen S.L."/>
            <person name="Zaremba-Niedzwiedzka K."/>
            <person name="Martijn J."/>
            <person name="Lind A.E."/>
            <person name="van Eijk R."/>
            <person name="Schleper C."/>
            <person name="Guy L."/>
            <person name="Ettema T.J."/>
        </authorList>
    </citation>
    <scope>NUCLEOTIDE SEQUENCE</scope>
</reference>
<dbReference type="GO" id="GO:0006308">
    <property type="term" value="P:DNA catabolic process"/>
    <property type="evidence" value="ECO:0007669"/>
    <property type="project" value="InterPro"/>
</dbReference>
<proteinExistence type="predicted"/>
<dbReference type="EMBL" id="LAZR01048876">
    <property type="protein sequence ID" value="KKK90937.1"/>
    <property type="molecule type" value="Genomic_DNA"/>
</dbReference>
<dbReference type="InterPro" id="IPR003753">
    <property type="entry name" value="Exonuc_VII_L"/>
</dbReference>
<accession>A0A0F8ZAW7</accession>
<dbReference type="GO" id="GO:0008855">
    <property type="term" value="F:exodeoxyribonuclease VII activity"/>
    <property type="evidence" value="ECO:0007669"/>
    <property type="project" value="InterPro"/>
</dbReference>
<name>A0A0F8ZAW7_9ZZZZ</name>
<dbReference type="InterPro" id="IPR020579">
    <property type="entry name" value="Exonuc_VII_lsu_C"/>
</dbReference>
<evidence type="ECO:0000259" key="1">
    <source>
        <dbReference type="Pfam" id="PF02601"/>
    </source>
</evidence>
<protein>
    <recommendedName>
        <fullName evidence="1">Exonuclease VII large subunit C-terminal domain-containing protein</fullName>
    </recommendedName>
</protein>